<proteinExistence type="predicted"/>
<dbReference type="Proteomes" id="UP001472677">
    <property type="component" value="Unassembled WGS sequence"/>
</dbReference>
<protein>
    <recommendedName>
        <fullName evidence="3">RNase H type-1 domain-containing protein</fullName>
    </recommendedName>
</protein>
<keyword evidence="2" id="KW-1185">Reference proteome</keyword>
<accession>A0ABR2F669</accession>
<gene>
    <name evidence="1" type="ORF">V6N12_028580</name>
</gene>
<dbReference type="InterPro" id="IPR012337">
    <property type="entry name" value="RNaseH-like_sf"/>
</dbReference>
<dbReference type="Gene3D" id="3.30.420.10">
    <property type="entry name" value="Ribonuclease H-like superfamily/Ribonuclease H"/>
    <property type="match status" value="1"/>
</dbReference>
<dbReference type="InterPro" id="IPR036397">
    <property type="entry name" value="RNaseH_sf"/>
</dbReference>
<comment type="caution">
    <text evidence="1">The sequence shown here is derived from an EMBL/GenBank/DDBJ whole genome shotgun (WGS) entry which is preliminary data.</text>
</comment>
<dbReference type="EMBL" id="JBBPBM010000008">
    <property type="protein sequence ID" value="KAK8572527.1"/>
    <property type="molecule type" value="Genomic_DNA"/>
</dbReference>
<evidence type="ECO:0000313" key="1">
    <source>
        <dbReference type="EMBL" id="KAK8572527.1"/>
    </source>
</evidence>
<sequence>MGPTSTKIFAIKEAISLFSKSCWAKSNTLLIKTDNKLASEWIRNVSTIPHFIKNEIVEILNLCREIYWNISLVPRECTAVADSLSKAGIGRAQQLVWVLN</sequence>
<evidence type="ECO:0008006" key="3">
    <source>
        <dbReference type="Google" id="ProtNLM"/>
    </source>
</evidence>
<reference evidence="1 2" key="1">
    <citation type="journal article" date="2024" name="G3 (Bethesda)">
        <title>Genome assembly of Hibiscus sabdariffa L. provides insights into metabolisms of medicinal natural products.</title>
        <authorList>
            <person name="Kim T."/>
        </authorList>
    </citation>
    <scope>NUCLEOTIDE SEQUENCE [LARGE SCALE GENOMIC DNA]</scope>
    <source>
        <strain evidence="1">TK-2024</strain>
        <tissue evidence="1">Old leaves</tissue>
    </source>
</reference>
<evidence type="ECO:0000313" key="2">
    <source>
        <dbReference type="Proteomes" id="UP001472677"/>
    </source>
</evidence>
<name>A0ABR2F669_9ROSI</name>
<dbReference type="SUPFAM" id="SSF53098">
    <property type="entry name" value="Ribonuclease H-like"/>
    <property type="match status" value="1"/>
</dbReference>
<organism evidence="1 2">
    <name type="scientific">Hibiscus sabdariffa</name>
    <name type="common">roselle</name>
    <dbReference type="NCBI Taxonomy" id="183260"/>
    <lineage>
        <taxon>Eukaryota</taxon>
        <taxon>Viridiplantae</taxon>
        <taxon>Streptophyta</taxon>
        <taxon>Embryophyta</taxon>
        <taxon>Tracheophyta</taxon>
        <taxon>Spermatophyta</taxon>
        <taxon>Magnoliopsida</taxon>
        <taxon>eudicotyledons</taxon>
        <taxon>Gunneridae</taxon>
        <taxon>Pentapetalae</taxon>
        <taxon>rosids</taxon>
        <taxon>malvids</taxon>
        <taxon>Malvales</taxon>
        <taxon>Malvaceae</taxon>
        <taxon>Malvoideae</taxon>
        <taxon>Hibiscus</taxon>
    </lineage>
</organism>